<evidence type="ECO:0000259" key="5">
    <source>
        <dbReference type="PROSITE" id="PS50089"/>
    </source>
</evidence>
<evidence type="ECO:0000256" key="3">
    <source>
        <dbReference type="PROSITE-ProRule" id="PRU00175"/>
    </source>
</evidence>
<proteinExistence type="predicted"/>
<feature type="compositionally biased region" description="Basic and acidic residues" evidence="4">
    <location>
        <begin position="211"/>
        <end position="221"/>
    </location>
</feature>
<dbReference type="GO" id="GO:0008270">
    <property type="term" value="F:zinc ion binding"/>
    <property type="evidence" value="ECO:0007669"/>
    <property type="project" value="UniProtKB-KW"/>
</dbReference>
<feature type="domain" description="RING-type" evidence="5">
    <location>
        <begin position="321"/>
        <end position="361"/>
    </location>
</feature>
<keyword evidence="1 3" id="KW-0863">Zinc-finger</keyword>
<dbReference type="AlphaFoldDB" id="A0AAV8Y3Q2"/>
<evidence type="ECO:0000256" key="4">
    <source>
        <dbReference type="SAM" id="MobiDB-lite"/>
    </source>
</evidence>
<keyword evidence="2" id="KW-0862">Zinc</keyword>
<sequence>MRSFESKASFIVGYLKEISHFLTATSIPSNSAVQQNITIWEDYLNNFKENLDRLNNFYKKVRADMISTGKFTMTWPDIPEFPKDEDNIIFASFKPAIKNIIEIEEKLLKNFKPTVQSSVQPSPQVTQTIPYAVSTPHFPVQRSSYFIGSGLYYPTIPPPITIQPNNITQLHPQLVRERVALENLMQQPIPVEPRMRQNLQMSKSTECLSKPAEKMKEDKSKGTLSEATASNTKEPIDKKYQEKEKILFEYVIEKCPGSSEEDVTFALLHVVDENKGSLAKLSKEKVVEEVKMALRMKKQSAWVTPKSPHVQWHNDHSERNCSICFEDFSVKEMFTLQCQHEYHKECIKKWLKTSSVCPICRVHSVIDEDFPPLH</sequence>
<dbReference type="Gene3D" id="3.30.40.10">
    <property type="entry name" value="Zinc/RING finger domain, C3HC4 (zinc finger)"/>
    <property type="match status" value="1"/>
</dbReference>
<gene>
    <name evidence="6" type="ORF">NQ318_017954</name>
</gene>
<evidence type="ECO:0000313" key="6">
    <source>
        <dbReference type="EMBL" id="KAJ8945510.1"/>
    </source>
</evidence>
<dbReference type="SUPFAM" id="SSF57850">
    <property type="entry name" value="RING/U-box"/>
    <property type="match status" value="1"/>
</dbReference>
<comment type="caution">
    <text evidence="6">The sequence shown here is derived from an EMBL/GenBank/DDBJ whole genome shotgun (WGS) entry which is preliminary data.</text>
</comment>
<dbReference type="PANTHER" id="PTHR17550:SF7">
    <property type="entry name" value="RNA-BINDING PROTEIN 44"/>
    <property type="match status" value="1"/>
</dbReference>
<keyword evidence="1 3" id="KW-0479">Metal-binding</keyword>
<feature type="region of interest" description="Disordered" evidence="4">
    <location>
        <begin position="208"/>
        <end position="232"/>
    </location>
</feature>
<feature type="compositionally biased region" description="Polar residues" evidence="4">
    <location>
        <begin position="222"/>
        <end position="232"/>
    </location>
</feature>
<reference evidence="6" key="1">
    <citation type="journal article" date="2023" name="Insect Mol. Biol.">
        <title>Genome sequencing provides insights into the evolution of gene families encoding plant cell wall-degrading enzymes in longhorned beetles.</title>
        <authorList>
            <person name="Shin N.R."/>
            <person name="Okamura Y."/>
            <person name="Kirsch R."/>
            <person name="Pauchet Y."/>
        </authorList>
    </citation>
    <scope>NUCLEOTIDE SEQUENCE</scope>
    <source>
        <strain evidence="6">AMC_N1</strain>
    </source>
</reference>
<evidence type="ECO:0000256" key="2">
    <source>
        <dbReference type="ARBA" id="ARBA00022833"/>
    </source>
</evidence>
<evidence type="ECO:0000313" key="7">
    <source>
        <dbReference type="Proteomes" id="UP001162162"/>
    </source>
</evidence>
<name>A0AAV8Y3Q2_9CUCU</name>
<dbReference type="InterPro" id="IPR013083">
    <property type="entry name" value="Znf_RING/FYVE/PHD"/>
</dbReference>
<organism evidence="6 7">
    <name type="scientific">Aromia moschata</name>
    <dbReference type="NCBI Taxonomy" id="1265417"/>
    <lineage>
        <taxon>Eukaryota</taxon>
        <taxon>Metazoa</taxon>
        <taxon>Ecdysozoa</taxon>
        <taxon>Arthropoda</taxon>
        <taxon>Hexapoda</taxon>
        <taxon>Insecta</taxon>
        <taxon>Pterygota</taxon>
        <taxon>Neoptera</taxon>
        <taxon>Endopterygota</taxon>
        <taxon>Coleoptera</taxon>
        <taxon>Polyphaga</taxon>
        <taxon>Cucujiformia</taxon>
        <taxon>Chrysomeloidea</taxon>
        <taxon>Cerambycidae</taxon>
        <taxon>Cerambycinae</taxon>
        <taxon>Callichromatini</taxon>
        <taxon>Aromia</taxon>
    </lineage>
</organism>
<dbReference type="PANTHER" id="PTHR17550">
    <property type="entry name" value="E3 UBIQUITIN-PROTEIN LIGASE TTC3"/>
    <property type="match status" value="1"/>
</dbReference>
<keyword evidence="7" id="KW-1185">Reference proteome</keyword>
<dbReference type="InterPro" id="IPR001841">
    <property type="entry name" value="Znf_RING"/>
</dbReference>
<evidence type="ECO:0000256" key="1">
    <source>
        <dbReference type="ARBA" id="ARBA00022771"/>
    </source>
</evidence>
<dbReference type="PROSITE" id="PS50089">
    <property type="entry name" value="ZF_RING_2"/>
    <property type="match status" value="1"/>
</dbReference>
<protein>
    <recommendedName>
        <fullName evidence="5">RING-type domain-containing protein</fullName>
    </recommendedName>
</protein>
<dbReference type="SMART" id="SM00184">
    <property type="entry name" value="RING"/>
    <property type="match status" value="1"/>
</dbReference>
<dbReference type="Proteomes" id="UP001162162">
    <property type="component" value="Unassembled WGS sequence"/>
</dbReference>
<dbReference type="EMBL" id="JAPWTK010000214">
    <property type="protein sequence ID" value="KAJ8945510.1"/>
    <property type="molecule type" value="Genomic_DNA"/>
</dbReference>
<accession>A0AAV8Y3Q2</accession>
<dbReference type="Pfam" id="PF13639">
    <property type="entry name" value="zf-RING_2"/>
    <property type="match status" value="1"/>
</dbReference>